<keyword evidence="3" id="KW-1185">Reference proteome</keyword>
<feature type="transmembrane region" description="Helical" evidence="1">
    <location>
        <begin position="37"/>
        <end position="61"/>
    </location>
</feature>
<evidence type="ECO:0000313" key="2">
    <source>
        <dbReference type="EMBL" id="CDF57320.1"/>
    </source>
</evidence>
<name>R7RQ05_9CLOT</name>
<accession>R7RQ05</accession>
<organism evidence="2 3">
    <name type="scientific">Thermobrachium celere DSM 8682</name>
    <dbReference type="NCBI Taxonomy" id="941824"/>
    <lineage>
        <taxon>Bacteria</taxon>
        <taxon>Bacillati</taxon>
        <taxon>Bacillota</taxon>
        <taxon>Clostridia</taxon>
        <taxon>Eubacteriales</taxon>
        <taxon>Clostridiaceae</taxon>
        <taxon>Thermobrachium</taxon>
    </lineage>
</organism>
<feature type="transmembrane region" description="Helical" evidence="1">
    <location>
        <begin position="97"/>
        <end position="117"/>
    </location>
</feature>
<reference evidence="2" key="1">
    <citation type="submission" date="2013-03" db="EMBL/GenBank/DDBJ databases">
        <title>Draft genome sequence of the hydrogen-ethanol-producing anaerobic alkalithermophilic Caloramator celere.</title>
        <authorList>
            <person name="Ciranna A."/>
            <person name="Larjo A."/>
            <person name="Kivisto A."/>
            <person name="Santala V."/>
            <person name="Roos C."/>
            <person name="Karp M."/>
        </authorList>
    </citation>
    <scope>NUCLEOTIDE SEQUENCE [LARGE SCALE GENOMIC DNA]</scope>
    <source>
        <strain evidence="2">DSM 8682</strain>
    </source>
</reference>
<evidence type="ECO:0000313" key="3">
    <source>
        <dbReference type="Proteomes" id="UP000014923"/>
    </source>
</evidence>
<comment type="caution">
    <text evidence="2">The sequence shown here is derived from an EMBL/GenBank/DDBJ whole genome shotgun (WGS) entry which is preliminary data.</text>
</comment>
<dbReference type="HOGENOM" id="CLU_2014178_0_0_9"/>
<dbReference type="eggNOG" id="ENOG50348ER">
    <property type="taxonomic scope" value="Bacteria"/>
</dbReference>
<feature type="transmembrane region" description="Helical" evidence="1">
    <location>
        <begin position="12"/>
        <end position="31"/>
    </location>
</feature>
<dbReference type="OrthoDB" id="9975340at2"/>
<keyword evidence="1" id="KW-0812">Transmembrane</keyword>
<dbReference type="RefSeq" id="WP_018660353.1">
    <property type="nucleotide sequence ID" value="NZ_HF952018.1"/>
</dbReference>
<feature type="transmembrane region" description="Helical" evidence="1">
    <location>
        <begin position="73"/>
        <end position="91"/>
    </location>
</feature>
<proteinExistence type="predicted"/>
<dbReference type="Proteomes" id="UP000014923">
    <property type="component" value="Unassembled WGS sequence"/>
</dbReference>
<evidence type="ECO:0000256" key="1">
    <source>
        <dbReference type="SAM" id="Phobius"/>
    </source>
</evidence>
<dbReference type="AlphaFoldDB" id="R7RQ05"/>
<keyword evidence="1" id="KW-0472">Membrane</keyword>
<gene>
    <name evidence="2" type="ORF">TCEL_01234</name>
</gene>
<sequence length="123" mass="14272">MVDEFIFSFILIKLKFSFYIFLLFIILLFVLGNKMFLSYTLGYLIGVANFIVLSLSTNYIIKKEIKYPKLTQFLFFTLRIIVVSLILAEAVSKGHNVFTLFLGFMVLNISIKLSAYLECRREG</sequence>
<dbReference type="EMBL" id="CAVN010000086">
    <property type="protein sequence ID" value="CDF57320.1"/>
    <property type="molecule type" value="Genomic_DNA"/>
</dbReference>
<keyword evidence="1" id="KW-1133">Transmembrane helix</keyword>
<protein>
    <submittedName>
        <fullName evidence="2">Uncharacterized protein</fullName>
    </submittedName>
</protein>